<proteinExistence type="predicted"/>
<evidence type="ECO:0000256" key="1">
    <source>
        <dbReference type="SAM" id="SignalP"/>
    </source>
</evidence>
<evidence type="ECO:0000313" key="2">
    <source>
        <dbReference type="EMBL" id="MBD2754939.1"/>
    </source>
</evidence>
<dbReference type="AlphaFoldDB" id="A0A927B3H3"/>
<feature type="signal peptide" evidence="1">
    <location>
        <begin position="1"/>
        <end position="21"/>
    </location>
</feature>
<dbReference type="RefSeq" id="WP_191040570.1">
    <property type="nucleotide sequence ID" value="NZ_JACXAA010000007.1"/>
</dbReference>
<feature type="chain" id="PRO_5038127429" description="Outer membrane beta-barrel protein" evidence="1">
    <location>
        <begin position="22"/>
        <end position="274"/>
    </location>
</feature>
<keyword evidence="3" id="KW-1185">Reference proteome</keyword>
<gene>
    <name evidence="2" type="ORF">IC230_18700</name>
</gene>
<evidence type="ECO:0008006" key="4">
    <source>
        <dbReference type="Google" id="ProtNLM"/>
    </source>
</evidence>
<reference evidence="2" key="1">
    <citation type="submission" date="2020-09" db="EMBL/GenBank/DDBJ databases">
        <authorList>
            <person name="Kim M.K."/>
        </authorList>
    </citation>
    <scope>NUCLEOTIDE SEQUENCE</scope>
    <source>
        <strain evidence="2">BT704</strain>
    </source>
</reference>
<keyword evidence="1" id="KW-0732">Signal</keyword>
<protein>
    <recommendedName>
        <fullName evidence="4">Outer membrane beta-barrel protein</fullName>
    </recommendedName>
</protein>
<comment type="caution">
    <text evidence="2">The sequence shown here is derived from an EMBL/GenBank/DDBJ whole genome shotgun (WGS) entry which is preliminary data.</text>
</comment>
<dbReference type="EMBL" id="JACXAA010000007">
    <property type="protein sequence ID" value="MBD2754939.1"/>
    <property type="molecule type" value="Genomic_DNA"/>
</dbReference>
<dbReference type="Proteomes" id="UP000653797">
    <property type="component" value="Unassembled WGS sequence"/>
</dbReference>
<sequence>MHPHLKLIFSLVLTLSLGVSASAQTYQNAIGLSLGTFRLQSIDQQASVLEYSGNALPLVGLTYRHWSENSRFNLRLTGGAGTMNPSRFGPRTYTTPMGEGKTYSYQISSAMYVFDLEADYLRRVGSAEPGKFTTWVGGSIRESAWYADEVGNFPWIVNTATLAPVIQTDYAFQPNHSLTLRIDMTVLGLISRAIWSNFPKSTDDTNVGAYFKQGTRVVTVGKLGNVNVQVGYSYRMSSRMSLGATYRARYLSYPDPRPVRAVSSSISIDGEVHF</sequence>
<evidence type="ECO:0000313" key="3">
    <source>
        <dbReference type="Proteomes" id="UP000653797"/>
    </source>
</evidence>
<accession>A0A927B3H3</accession>
<name>A0A927B3H3_9BACT</name>
<organism evidence="2 3">
    <name type="scientific">Spirosoma validum</name>
    <dbReference type="NCBI Taxonomy" id="2771355"/>
    <lineage>
        <taxon>Bacteria</taxon>
        <taxon>Pseudomonadati</taxon>
        <taxon>Bacteroidota</taxon>
        <taxon>Cytophagia</taxon>
        <taxon>Cytophagales</taxon>
        <taxon>Cytophagaceae</taxon>
        <taxon>Spirosoma</taxon>
    </lineage>
</organism>